<dbReference type="PANTHER" id="PTHR43465">
    <property type="entry name" value="DUF1680 DOMAIN PROTEIN (AFU_ORTHOLOGUE AFUA_1G08910)"/>
    <property type="match status" value="1"/>
</dbReference>
<dbReference type="InterPro" id="IPR008928">
    <property type="entry name" value="6-hairpin_glycosidase_sf"/>
</dbReference>
<reference evidence="3" key="2">
    <citation type="journal article" date="2023" name="IMA Fungus">
        <title>Comparative genomic study of the Penicillium genus elucidates a diverse pangenome and 15 lateral gene transfer events.</title>
        <authorList>
            <person name="Petersen C."/>
            <person name="Sorensen T."/>
            <person name="Nielsen M.R."/>
            <person name="Sondergaard T.E."/>
            <person name="Sorensen J.L."/>
            <person name="Fitzpatrick D.A."/>
            <person name="Frisvad J.C."/>
            <person name="Nielsen K.L."/>
        </authorList>
    </citation>
    <scope>NUCLEOTIDE SEQUENCE</scope>
    <source>
        <strain evidence="3">IBT 30069</strain>
    </source>
</reference>
<dbReference type="AlphaFoldDB" id="A0A9W9G7U0"/>
<dbReference type="GO" id="GO:0016798">
    <property type="term" value="F:hydrolase activity, acting on glycosyl bonds"/>
    <property type="evidence" value="ECO:0007669"/>
    <property type="project" value="UniProtKB-KW"/>
</dbReference>
<name>A0A9W9G7U0_9EURO</name>
<protein>
    <submittedName>
        <fullName evidence="3">Six-hairpin glycosidase</fullName>
    </submittedName>
</protein>
<keyword evidence="4" id="KW-1185">Reference proteome</keyword>
<dbReference type="InterPro" id="IPR049046">
    <property type="entry name" value="Beta-AFase-like_GH127_middle"/>
</dbReference>
<dbReference type="EMBL" id="JAPQKH010000002">
    <property type="protein sequence ID" value="KAJ5112987.1"/>
    <property type="molecule type" value="Genomic_DNA"/>
</dbReference>
<gene>
    <name evidence="3" type="ORF">N7456_001521</name>
</gene>
<sequence>MEYPQENFAATKFAPGSFWARRREVVRAQTLRHQLQMLKKTGRYDAFKLRWHPSYSIPPTVYPIPNHQFWDSDVAKWIEGACYLLMDSPDAEIEEAVKELVEMIKGAQHPDGYLNIHYSVVEPGKRFTNLRDMHELYNAGHLIEAALAHHRYFENVEMLSPILKYVDLLATTFGDQEGQIPGYPGHPEIELALLRLYKVSANQKHLQLAQFFIEERGNPKGSKNQRHYYDDEAEARGESEHDLPMYYPAARSYWYQQAHVPIIDQETIEGHSVRAMYLLTAVADLIRIREPDSQTGIKFLPAIERLWSNMVEKKSYVTGGIGAMKQWEGFGIDYFLPHGTDEGGCYAETCAAIGVMMLAERMLQIKLDSHYADIMELCLYNSVLTGMSLDGKAFTYVNQLASSDQDISQRHEWFECACCPPNVTRTLGFLGGYLWSHTVKDQTAIVNVHLYSSATLNFKTSQSTVTITQQTDWPWNGDVNFDIKIDGPPVDLQVRLRIPDWAESWNVAPSPGTLDVRDGYLFLSVEWLQAHPQFQLSCTMQPRVVRPHPLTLQPVVYITRGPIVYCVEDVDNPWEQNHFKVIALSLKETISSYKHATS</sequence>
<feature type="domain" description="Non-reducing end beta-L-arabinofuranosidase-like GH127 catalytic" evidence="1">
    <location>
        <begin position="17"/>
        <end position="427"/>
    </location>
</feature>
<dbReference type="GO" id="GO:0005975">
    <property type="term" value="P:carbohydrate metabolic process"/>
    <property type="evidence" value="ECO:0007669"/>
    <property type="project" value="InterPro"/>
</dbReference>
<evidence type="ECO:0000259" key="2">
    <source>
        <dbReference type="Pfam" id="PF20736"/>
    </source>
</evidence>
<accession>A0A9W9G7U0</accession>
<reference evidence="3" key="1">
    <citation type="submission" date="2022-11" db="EMBL/GenBank/DDBJ databases">
        <authorList>
            <person name="Petersen C."/>
        </authorList>
    </citation>
    <scope>NUCLEOTIDE SEQUENCE</scope>
    <source>
        <strain evidence="3">IBT 30069</strain>
    </source>
</reference>
<evidence type="ECO:0000313" key="3">
    <source>
        <dbReference type="EMBL" id="KAJ5112987.1"/>
    </source>
</evidence>
<dbReference type="InterPro" id="IPR049174">
    <property type="entry name" value="Beta-AFase-like"/>
</dbReference>
<comment type="caution">
    <text evidence="3">The sequence shown here is derived from an EMBL/GenBank/DDBJ whole genome shotgun (WGS) entry which is preliminary data.</text>
</comment>
<dbReference type="PANTHER" id="PTHR43465:SF2">
    <property type="entry name" value="DUF1680 DOMAIN PROTEIN (AFU_ORTHOLOGUE AFUA_1G08910)"/>
    <property type="match status" value="1"/>
</dbReference>
<evidence type="ECO:0000259" key="1">
    <source>
        <dbReference type="Pfam" id="PF07944"/>
    </source>
</evidence>
<dbReference type="Pfam" id="PF07944">
    <property type="entry name" value="Beta-AFase-like_GH127_cat"/>
    <property type="match status" value="1"/>
</dbReference>
<keyword evidence="3" id="KW-0326">Glycosidase</keyword>
<dbReference type="OrthoDB" id="654211at2759"/>
<feature type="domain" description="Non-reducing end beta-L-arabinofuranosidase-like GH127 middle" evidence="2">
    <location>
        <begin position="446"/>
        <end position="529"/>
    </location>
</feature>
<dbReference type="Proteomes" id="UP001149165">
    <property type="component" value="Unassembled WGS sequence"/>
</dbReference>
<organism evidence="3 4">
    <name type="scientific">Penicillium angulare</name>
    <dbReference type="NCBI Taxonomy" id="116970"/>
    <lineage>
        <taxon>Eukaryota</taxon>
        <taxon>Fungi</taxon>
        <taxon>Dikarya</taxon>
        <taxon>Ascomycota</taxon>
        <taxon>Pezizomycotina</taxon>
        <taxon>Eurotiomycetes</taxon>
        <taxon>Eurotiomycetidae</taxon>
        <taxon>Eurotiales</taxon>
        <taxon>Aspergillaceae</taxon>
        <taxon>Penicillium</taxon>
    </lineage>
</organism>
<proteinExistence type="predicted"/>
<dbReference type="Pfam" id="PF20736">
    <property type="entry name" value="Glyco_hydro127M"/>
    <property type="match status" value="1"/>
</dbReference>
<dbReference type="InterPro" id="IPR012878">
    <property type="entry name" value="Beta-AFase-like_GH127_cat"/>
</dbReference>
<dbReference type="SUPFAM" id="SSF48208">
    <property type="entry name" value="Six-hairpin glycosidases"/>
    <property type="match status" value="1"/>
</dbReference>
<keyword evidence="3" id="KW-0378">Hydrolase</keyword>
<evidence type="ECO:0000313" key="4">
    <source>
        <dbReference type="Proteomes" id="UP001149165"/>
    </source>
</evidence>